<evidence type="ECO:0000259" key="8">
    <source>
        <dbReference type="PROSITE" id="PS50878"/>
    </source>
</evidence>
<dbReference type="Gene3D" id="3.10.10.10">
    <property type="entry name" value="HIV Type 1 Reverse Transcriptase, subunit A, domain 1"/>
    <property type="match status" value="1"/>
</dbReference>
<dbReference type="Pfam" id="PF00078">
    <property type="entry name" value="RVT_1"/>
    <property type="match status" value="1"/>
</dbReference>
<keyword evidence="5" id="KW-0255">Endonuclease</keyword>
<proteinExistence type="predicted"/>
<dbReference type="InterPro" id="IPR041588">
    <property type="entry name" value="Integrase_H2C2"/>
</dbReference>
<dbReference type="Proteomes" id="UP000823941">
    <property type="component" value="Chromosome 12"/>
</dbReference>
<dbReference type="InterPro" id="IPR021109">
    <property type="entry name" value="Peptidase_aspartic_dom_sf"/>
</dbReference>
<dbReference type="InterPro" id="IPR036397">
    <property type="entry name" value="RNaseH_sf"/>
</dbReference>
<feature type="region of interest" description="Disordered" evidence="7">
    <location>
        <begin position="188"/>
        <end position="230"/>
    </location>
</feature>
<evidence type="ECO:0000256" key="7">
    <source>
        <dbReference type="SAM" id="MobiDB-lite"/>
    </source>
</evidence>
<evidence type="ECO:0000256" key="4">
    <source>
        <dbReference type="ARBA" id="ARBA00022722"/>
    </source>
</evidence>
<feature type="domain" description="Integrase catalytic" evidence="9">
    <location>
        <begin position="1024"/>
        <end position="1179"/>
    </location>
</feature>
<dbReference type="CDD" id="cd09274">
    <property type="entry name" value="RNase_HI_RT_Ty3"/>
    <property type="match status" value="1"/>
</dbReference>
<dbReference type="Gene3D" id="3.30.420.10">
    <property type="entry name" value="Ribonuclease H-like superfamily/Ribonuclease H"/>
    <property type="match status" value="1"/>
</dbReference>
<evidence type="ECO:0000256" key="1">
    <source>
        <dbReference type="ARBA" id="ARBA00012493"/>
    </source>
</evidence>
<protein>
    <recommendedName>
        <fullName evidence="1">RNA-directed DNA polymerase</fullName>
        <ecNumber evidence="1">2.7.7.49</ecNumber>
    </recommendedName>
</protein>
<keyword evidence="5" id="KW-0378">Hydrolase</keyword>
<dbReference type="SUPFAM" id="SSF50630">
    <property type="entry name" value="Acid proteases"/>
    <property type="match status" value="1"/>
</dbReference>
<keyword evidence="11" id="KW-1185">Reference proteome</keyword>
<dbReference type="Pfam" id="PF00665">
    <property type="entry name" value="rve"/>
    <property type="match status" value="1"/>
</dbReference>
<dbReference type="InterPro" id="IPR000477">
    <property type="entry name" value="RT_dom"/>
</dbReference>
<dbReference type="EMBL" id="JAHIBW010000012">
    <property type="protein sequence ID" value="KAG7306317.1"/>
    <property type="molecule type" value="Genomic_DNA"/>
</dbReference>
<dbReference type="Pfam" id="PF17919">
    <property type="entry name" value="RT_RNaseH_2"/>
    <property type="match status" value="1"/>
</dbReference>
<dbReference type="InterPro" id="IPR043502">
    <property type="entry name" value="DNA/RNA_pol_sf"/>
</dbReference>
<keyword evidence="3" id="KW-0548">Nucleotidyltransferase</keyword>
<dbReference type="PROSITE" id="PS50994">
    <property type="entry name" value="INTEGRASE"/>
    <property type="match status" value="1"/>
</dbReference>
<keyword evidence="6" id="KW-0511">Multifunctional enzyme</keyword>
<dbReference type="Pfam" id="PF17921">
    <property type="entry name" value="Integrase_H2C2"/>
    <property type="match status" value="1"/>
</dbReference>
<dbReference type="SUPFAM" id="SSF56672">
    <property type="entry name" value="DNA/RNA polymerases"/>
    <property type="match status" value="1"/>
</dbReference>
<dbReference type="InterPro" id="IPR012337">
    <property type="entry name" value="RNaseH-like_sf"/>
</dbReference>
<accession>A0ABQ7QM52</accession>
<dbReference type="Gene3D" id="3.30.70.270">
    <property type="match status" value="2"/>
</dbReference>
<dbReference type="InterPro" id="IPR041577">
    <property type="entry name" value="RT_RNaseH_2"/>
</dbReference>
<feature type="compositionally biased region" description="Gly residues" evidence="7">
    <location>
        <begin position="202"/>
        <end position="220"/>
    </location>
</feature>
<dbReference type="PROSITE" id="PS50878">
    <property type="entry name" value="RT_POL"/>
    <property type="match status" value="1"/>
</dbReference>
<feature type="region of interest" description="Disordered" evidence="7">
    <location>
        <begin position="1330"/>
        <end position="1367"/>
    </location>
</feature>
<organism evidence="10 11">
    <name type="scientific">Plutella xylostella</name>
    <name type="common">Diamondback moth</name>
    <name type="synonym">Plutella maculipennis</name>
    <dbReference type="NCBI Taxonomy" id="51655"/>
    <lineage>
        <taxon>Eukaryota</taxon>
        <taxon>Metazoa</taxon>
        <taxon>Ecdysozoa</taxon>
        <taxon>Arthropoda</taxon>
        <taxon>Hexapoda</taxon>
        <taxon>Insecta</taxon>
        <taxon>Pterygota</taxon>
        <taxon>Neoptera</taxon>
        <taxon>Endopterygota</taxon>
        <taxon>Lepidoptera</taxon>
        <taxon>Glossata</taxon>
        <taxon>Ditrysia</taxon>
        <taxon>Yponomeutoidea</taxon>
        <taxon>Plutellidae</taxon>
        <taxon>Plutella</taxon>
    </lineage>
</organism>
<dbReference type="Gene3D" id="3.10.20.370">
    <property type="match status" value="1"/>
</dbReference>
<evidence type="ECO:0000313" key="11">
    <source>
        <dbReference type="Proteomes" id="UP000823941"/>
    </source>
</evidence>
<dbReference type="InterPro" id="IPR001584">
    <property type="entry name" value="Integrase_cat-core"/>
</dbReference>
<evidence type="ECO:0000256" key="5">
    <source>
        <dbReference type="ARBA" id="ARBA00022759"/>
    </source>
</evidence>
<sequence length="1367" mass="153050">MAFLGNLAIFDHKTCEWDIFKGRLLQFVKVNKVEEDFKSAILITHLSDESYRLVRNLAYPSDVDTKTFKELVLLLDTHFKPRQCSFADMAKFHGATRSAGESLGDWAARLRGLASYCDFGTALETNLRDRFVLGLGSGPERDKLFEQNPAGLTFARALELAQQAECTREAKQLDKLVIKDEPIYRASFEGRSQRDGSTRRGNYGGGGSSNSGRAGAGGSGDSRASGGPGSDTRCAVCGMKNHTEEKCRFKSYRCQKCRVKGHLKKVCDKSKYSRINNIDDDELNSGCEECQNFNIRYVTNKPLTLDLIVGKNHVTMELDSGSGSTVISDTFYKNNFSIFKLEPCNIKMCLYTGHKISPLGYFETDVTYDGQTKLIKIFVVENGGPPLLGRDFMSAFNLILTTNLNKICTDSEVGAVLEQYPELWRDELGTFKKFNVDLRLKDNAVPKFFKPRTVPFALKDKVEAELDRLVNVGILVPVNHSNYATPIVPVLKDNGKVRIAGDYSVTLNKDLLVEKYPLPRIDEVFAKLGGGVNYTKIDLKNAYNQYVLNEPSQELTTINTSKGLFKYTRLVYGLASAPAIFQKSMETILSGIEGVSCWYDDICITGPDKATHLARLREVLSRLSDSGLRLQKEKCEFFRDSVTYLGYVIDKNGLQTCPNKVEAIINAPEPKNVTDVKRFLGVVNYYRNFIPNASAIMSPLHELLKAGAAWQWGPRQQQAMAQVKRELASERVLAHFDPAAQLVLAVDAGPGGLGAVLMQRAQDGSERPLAYGSRSLNASERNYSQIQKEATAIIFGVKRFHQYLYGRSEPFILKTDHRPLVSIFNKNSGISVTTALRLQRYAIILSAYNYVIQYTSSANNIVADFFSRAPVSQTISNSDGEYDTYTSLKFLDETTPAVLLNDIKMATYNDEVLQIVIKYMKHGWPGAIQCQSVSPYFRCKADLQFENGYLLRGHKVVIPSSLRERVLMELHSTHLGVVKMKCNARARLWWPNIDADIERCVGACTTCVSVRAAPPREPPAPWPRPAGPWERIHIDYMSLGQREYLVVVDSYSKWLECLYMNNGTSTSALISKLKYLFSVFGICNTLVSDNDARINSAQFRNFCSNNGIKYMTSPIYHPCSNGQAENAVRICKKMIKCAVSDHLPQNIINDKLLDYLFIYRNTEHCITGESPANLMFGRNLRSRLDLLLPNEHKPLYDNSQSNSKRKFYEGDVVWVRWYSGRKPLWKKGIIKDLLGNRLFNVLIIDNNELCKRHADQLLRCKDNSCDLEPSSSSSSAVYTPNPIQTPAASSTPVVMPSSVSVEPVLEEILEEEGNEECERGMSGCEPAAAVEAPAPAPPATVTSHPDPPLTPPRMCLRPRNKNVNYKI</sequence>
<dbReference type="EC" id="2.7.7.49" evidence="1"/>
<dbReference type="InterPro" id="IPR043128">
    <property type="entry name" value="Rev_trsase/Diguanyl_cyclase"/>
</dbReference>
<keyword evidence="2" id="KW-0808">Transferase</keyword>
<name>A0ABQ7QM52_PLUXY</name>
<evidence type="ECO:0000256" key="3">
    <source>
        <dbReference type="ARBA" id="ARBA00022695"/>
    </source>
</evidence>
<evidence type="ECO:0000313" key="10">
    <source>
        <dbReference type="EMBL" id="KAG7306317.1"/>
    </source>
</evidence>
<evidence type="ECO:0000256" key="2">
    <source>
        <dbReference type="ARBA" id="ARBA00022679"/>
    </source>
</evidence>
<keyword evidence="4" id="KW-0540">Nuclease</keyword>
<dbReference type="PANTHER" id="PTHR37984:SF5">
    <property type="entry name" value="PROTEIN NYNRIN-LIKE"/>
    <property type="match status" value="1"/>
</dbReference>
<dbReference type="PANTHER" id="PTHR37984">
    <property type="entry name" value="PROTEIN CBG26694"/>
    <property type="match status" value="1"/>
</dbReference>
<dbReference type="Gene3D" id="1.10.340.70">
    <property type="match status" value="1"/>
</dbReference>
<evidence type="ECO:0000256" key="6">
    <source>
        <dbReference type="ARBA" id="ARBA00023268"/>
    </source>
</evidence>
<evidence type="ECO:0000259" key="9">
    <source>
        <dbReference type="PROSITE" id="PS50994"/>
    </source>
</evidence>
<dbReference type="Gene3D" id="2.40.70.10">
    <property type="entry name" value="Acid Proteases"/>
    <property type="match status" value="1"/>
</dbReference>
<dbReference type="SUPFAM" id="SSF53098">
    <property type="entry name" value="Ribonuclease H-like"/>
    <property type="match status" value="1"/>
</dbReference>
<dbReference type="InterPro" id="IPR050951">
    <property type="entry name" value="Retrovirus_Pol_polyprotein"/>
</dbReference>
<gene>
    <name evidence="10" type="ORF">JYU34_008926</name>
</gene>
<dbReference type="CDD" id="cd01647">
    <property type="entry name" value="RT_LTR"/>
    <property type="match status" value="1"/>
</dbReference>
<feature type="domain" description="Reverse transcriptase" evidence="8">
    <location>
        <begin position="471"/>
        <end position="649"/>
    </location>
</feature>
<comment type="caution">
    <text evidence="10">The sequence shown here is derived from an EMBL/GenBank/DDBJ whole genome shotgun (WGS) entry which is preliminary data.</text>
</comment>
<reference evidence="10 11" key="1">
    <citation type="submission" date="2021-06" db="EMBL/GenBank/DDBJ databases">
        <title>A haploid diamondback moth (Plutella xylostella L.) genome assembly resolves 31 chromosomes and identifies a diamide resistance mutation.</title>
        <authorList>
            <person name="Ward C.M."/>
            <person name="Perry K.D."/>
            <person name="Baker G."/>
            <person name="Powis K."/>
            <person name="Heckel D.G."/>
            <person name="Baxter S.W."/>
        </authorList>
    </citation>
    <scope>NUCLEOTIDE SEQUENCE [LARGE SCALE GENOMIC DNA]</scope>
    <source>
        <strain evidence="10 11">LV</strain>
        <tissue evidence="10">Single pupa</tissue>
    </source>
</reference>